<accession>A0AAE1AWK1</accession>
<comment type="caution">
    <text evidence="2">The sequence shown here is derived from an EMBL/GenBank/DDBJ whole genome shotgun (WGS) entry which is preliminary data.</text>
</comment>
<dbReference type="AlphaFoldDB" id="A0AAE1AWK1"/>
<gene>
    <name evidence="2" type="ORF">RRG08_003804</name>
</gene>
<feature type="region of interest" description="Disordered" evidence="1">
    <location>
        <begin position="1"/>
        <end position="25"/>
    </location>
</feature>
<proteinExistence type="predicted"/>
<name>A0AAE1AWK1_9GAST</name>
<dbReference type="Proteomes" id="UP001283361">
    <property type="component" value="Unassembled WGS sequence"/>
</dbReference>
<evidence type="ECO:0000256" key="1">
    <source>
        <dbReference type="SAM" id="MobiDB-lite"/>
    </source>
</evidence>
<evidence type="ECO:0000313" key="3">
    <source>
        <dbReference type="Proteomes" id="UP001283361"/>
    </source>
</evidence>
<reference evidence="2" key="1">
    <citation type="journal article" date="2023" name="G3 (Bethesda)">
        <title>A reference genome for the long-term kleptoplast-retaining sea slug Elysia crispata morphotype clarki.</title>
        <authorList>
            <person name="Eastman K.E."/>
            <person name="Pendleton A.L."/>
            <person name="Shaikh M.A."/>
            <person name="Suttiyut T."/>
            <person name="Ogas R."/>
            <person name="Tomko P."/>
            <person name="Gavelis G."/>
            <person name="Widhalm J.R."/>
            <person name="Wisecaver J.H."/>
        </authorList>
    </citation>
    <scope>NUCLEOTIDE SEQUENCE</scope>
    <source>
        <strain evidence="2">ECLA1</strain>
    </source>
</reference>
<evidence type="ECO:0000313" key="2">
    <source>
        <dbReference type="EMBL" id="KAK3794661.1"/>
    </source>
</evidence>
<protein>
    <submittedName>
        <fullName evidence="2">Uncharacterized protein</fullName>
    </submittedName>
</protein>
<sequence>MKLSETGVETRSSMPQLHPDAFKQGNRRPVKLQTVVKTPVVFTDSWSGQCIATYTGFSQEDAPLPPYPQLPPCLPQTRWSPTQLSKSASCRGGSPNSPASTRQSSSAKTFPGDVNGIRTVTSRLAVPPPRQTLRRHIRRQIEAVRPSQRQDDAIRIYRALDLPRHARGDKKFAADGVEQRLSIHKRLGDGTDVLRKWMKVSSDSSKLRSLNSETDLVKILSTNKSSDTSCTKGDVLSHREPISNISDFSENAISFQLPRSLGKECDKDISSSQPLKTDKEVVDLNIAVEDRLTSLSPSTSCLDPGYRGFTPEHLLEGLVRQLEDAGGASRKGVNQGDSRYSWVPLSICSL</sequence>
<organism evidence="2 3">
    <name type="scientific">Elysia crispata</name>
    <name type="common">lettuce slug</name>
    <dbReference type="NCBI Taxonomy" id="231223"/>
    <lineage>
        <taxon>Eukaryota</taxon>
        <taxon>Metazoa</taxon>
        <taxon>Spiralia</taxon>
        <taxon>Lophotrochozoa</taxon>
        <taxon>Mollusca</taxon>
        <taxon>Gastropoda</taxon>
        <taxon>Heterobranchia</taxon>
        <taxon>Euthyneura</taxon>
        <taxon>Panpulmonata</taxon>
        <taxon>Sacoglossa</taxon>
        <taxon>Placobranchoidea</taxon>
        <taxon>Plakobranchidae</taxon>
        <taxon>Elysia</taxon>
    </lineage>
</organism>
<keyword evidence="3" id="KW-1185">Reference proteome</keyword>
<feature type="compositionally biased region" description="Polar residues" evidence="1">
    <location>
        <begin position="77"/>
        <end position="108"/>
    </location>
</feature>
<dbReference type="EMBL" id="JAWDGP010001105">
    <property type="protein sequence ID" value="KAK3794661.1"/>
    <property type="molecule type" value="Genomic_DNA"/>
</dbReference>
<feature type="region of interest" description="Disordered" evidence="1">
    <location>
        <begin position="67"/>
        <end position="114"/>
    </location>
</feature>